<protein>
    <recommendedName>
        <fullName evidence="2">Gluconate 2-dehydrogenase subunit 3 family protein</fullName>
    </recommendedName>
</protein>
<organism evidence="1">
    <name type="scientific">marine sediment metagenome</name>
    <dbReference type="NCBI Taxonomy" id="412755"/>
    <lineage>
        <taxon>unclassified sequences</taxon>
        <taxon>metagenomes</taxon>
        <taxon>ecological metagenomes</taxon>
    </lineage>
</organism>
<dbReference type="Pfam" id="PF13618">
    <property type="entry name" value="Gluconate_2-dh3"/>
    <property type="match status" value="1"/>
</dbReference>
<sequence length="160" mass="17977">MRRRVFISACGVALIGSLPGKSSKADMDELQILLALAEVVVPDKDPATWQSSTAADELVSRWRSLEDSRRNELKTALQMLESEAGNSFDGKKFISLNKKQRIALVSRLLDRSEDFASNFSTLRPLIVRSFYSSKLGFERTGYRSTTQFIGYPEHVELAEI</sequence>
<dbReference type="AlphaFoldDB" id="X0S1G6"/>
<evidence type="ECO:0000313" key="1">
    <source>
        <dbReference type="EMBL" id="GAF74904.1"/>
    </source>
</evidence>
<comment type="caution">
    <text evidence="1">The sequence shown here is derived from an EMBL/GenBank/DDBJ whole genome shotgun (WGS) entry which is preliminary data.</text>
</comment>
<gene>
    <name evidence="1" type="ORF">S01H1_17781</name>
</gene>
<dbReference type="EMBL" id="BARS01009457">
    <property type="protein sequence ID" value="GAF74904.1"/>
    <property type="molecule type" value="Genomic_DNA"/>
</dbReference>
<reference evidence="1" key="1">
    <citation type="journal article" date="2014" name="Front. Microbiol.">
        <title>High frequency of phylogenetically diverse reductive dehalogenase-homologous genes in deep subseafloor sedimentary metagenomes.</title>
        <authorList>
            <person name="Kawai M."/>
            <person name="Futagami T."/>
            <person name="Toyoda A."/>
            <person name="Takaki Y."/>
            <person name="Nishi S."/>
            <person name="Hori S."/>
            <person name="Arai W."/>
            <person name="Tsubouchi T."/>
            <person name="Morono Y."/>
            <person name="Uchiyama I."/>
            <person name="Ito T."/>
            <person name="Fujiyama A."/>
            <person name="Inagaki F."/>
            <person name="Takami H."/>
        </authorList>
    </citation>
    <scope>NUCLEOTIDE SEQUENCE</scope>
    <source>
        <strain evidence="1">Expedition CK06-06</strain>
    </source>
</reference>
<accession>X0S1G6</accession>
<feature type="non-terminal residue" evidence="1">
    <location>
        <position position="160"/>
    </location>
</feature>
<proteinExistence type="predicted"/>
<dbReference type="InterPro" id="IPR027056">
    <property type="entry name" value="Gluconate_2DH_su3"/>
</dbReference>
<evidence type="ECO:0008006" key="2">
    <source>
        <dbReference type="Google" id="ProtNLM"/>
    </source>
</evidence>
<name>X0S1G6_9ZZZZ</name>